<evidence type="ECO:0000256" key="2">
    <source>
        <dbReference type="ARBA" id="ARBA00022771"/>
    </source>
</evidence>
<dbReference type="InterPro" id="IPR019787">
    <property type="entry name" value="Znf_PHD-finger"/>
</dbReference>
<dbReference type="SMART" id="SM00249">
    <property type="entry name" value="PHD"/>
    <property type="match status" value="1"/>
</dbReference>
<evidence type="ECO:0000259" key="7">
    <source>
        <dbReference type="PROSITE" id="PS50081"/>
    </source>
</evidence>
<dbReference type="EMBL" id="JAHIBW010000016">
    <property type="protein sequence ID" value="KAG7303733.1"/>
    <property type="molecule type" value="Genomic_DNA"/>
</dbReference>
<dbReference type="Gene3D" id="3.30.40.10">
    <property type="entry name" value="Zinc/RING finger domain, C3HC4 (zinc finger)"/>
    <property type="match status" value="1"/>
</dbReference>
<dbReference type="SUPFAM" id="SSF57903">
    <property type="entry name" value="FYVE/PHD zinc finger"/>
    <property type="match status" value="1"/>
</dbReference>
<dbReference type="PROSITE" id="PS50081">
    <property type="entry name" value="ZF_DAG_PE_2"/>
    <property type="match status" value="1"/>
</dbReference>
<evidence type="ECO:0000313" key="8">
    <source>
        <dbReference type="EMBL" id="KAG7303733.1"/>
    </source>
</evidence>
<evidence type="ECO:0000256" key="4">
    <source>
        <dbReference type="PROSITE-ProRule" id="PRU00146"/>
    </source>
</evidence>
<reference evidence="8 9" key="1">
    <citation type="submission" date="2021-06" db="EMBL/GenBank/DDBJ databases">
        <title>A haploid diamondback moth (Plutella xylostella L.) genome assembly resolves 31 chromosomes and identifies a diamide resistance mutation.</title>
        <authorList>
            <person name="Ward C.M."/>
            <person name="Perry K.D."/>
            <person name="Baker G."/>
            <person name="Powis K."/>
            <person name="Heckel D.G."/>
            <person name="Baxter S.W."/>
        </authorList>
    </citation>
    <scope>NUCLEOTIDE SEQUENCE [LARGE SCALE GENOMIC DNA]</scope>
    <source>
        <strain evidence="8 9">LV</strain>
        <tissue evidence="8">Single pupa</tissue>
    </source>
</reference>
<dbReference type="InterPro" id="IPR011011">
    <property type="entry name" value="Znf_FYVE_PHD"/>
</dbReference>
<dbReference type="InterPro" id="IPR002219">
    <property type="entry name" value="PKC_DAG/PE"/>
</dbReference>
<dbReference type="PROSITE" id="PS01359">
    <property type="entry name" value="ZF_PHD_1"/>
    <property type="match status" value="1"/>
</dbReference>
<dbReference type="InterPro" id="IPR001965">
    <property type="entry name" value="Znf_PHD"/>
</dbReference>
<feature type="domain" description="Phorbol-ester/DAG-type" evidence="7">
    <location>
        <begin position="1"/>
        <end position="39"/>
    </location>
</feature>
<dbReference type="InterPro" id="IPR057251">
    <property type="entry name" value="FP_C"/>
</dbReference>
<proteinExistence type="predicted"/>
<accession>A0ABQ7QET5</accession>
<evidence type="ECO:0000259" key="6">
    <source>
        <dbReference type="PROSITE" id="PS50016"/>
    </source>
</evidence>
<comment type="caution">
    <text evidence="8">The sequence shown here is derived from an EMBL/GenBank/DDBJ whole genome shotgun (WGS) entry which is preliminary data.</text>
</comment>
<keyword evidence="2 4" id="KW-0863">Zinc-finger</keyword>
<protein>
    <recommendedName>
        <fullName evidence="10">PHD-type domain-containing protein</fullName>
    </recommendedName>
</protein>
<dbReference type="Pfam" id="PF00628">
    <property type="entry name" value="PHD"/>
    <property type="match status" value="1"/>
</dbReference>
<evidence type="ECO:0000256" key="5">
    <source>
        <dbReference type="SAM" id="Coils"/>
    </source>
</evidence>
<dbReference type="Pfam" id="PF25298">
    <property type="entry name" value="Baculo_FP_2nd"/>
    <property type="match status" value="1"/>
</dbReference>
<gene>
    <name evidence="8" type="ORF">JYU34_012299</name>
</gene>
<keyword evidence="5" id="KW-0175">Coiled coil</keyword>
<dbReference type="InterPro" id="IPR019786">
    <property type="entry name" value="Zinc_finger_PHD-type_CS"/>
</dbReference>
<organism evidence="8 9">
    <name type="scientific">Plutella xylostella</name>
    <name type="common">Diamondback moth</name>
    <name type="synonym">Plutella maculipennis</name>
    <dbReference type="NCBI Taxonomy" id="51655"/>
    <lineage>
        <taxon>Eukaryota</taxon>
        <taxon>Metazoa</taxon>
        <taxon>Ecdysozoa</taxon>
        <taxon>Arthropoda</taxon>
        <taxon>Hexapoda</taxon>
        <taxon>Insecta</taxon>
        <taxon>Pterygota</taxon>
        <taxon>Neoptera</taxon>
        <taxon>Endopterygota</taxon>
        <taxon>Lepidoptera</taxon>
        <taxon>Glossata</taxon>
        <taxon>Ditrysia</taxon>
        <taxon>Yponomeutoidea</taxon>
        <taxon>Plutellidae</taxon>
        <taxon>Plutella</taxon>
    </lineage>
</organism>
<evidence type="ECO:0008006" key="10">
    <source>
        <dbReference type="Google" id="ProtNLM"/>
    </source>
</evidence>
<sequence length="335" mass="37706">MVKCAKCSKLVGKKSPGVQCSKCNKWLHGTCASLSTEQLSALSLTDSIDWKCRGCSSAAGGKPKRISVILPDLEDEDSEVEGTNQGTQERLLHEIKKEVREMRQTVREIIRDELQSTLKFYSDKIDDFEDKMKDYDCRVKLMENQCKNANNKIANLELKNEVLQQKINKMEQAQFCNDIEICGVTEDEKDVKKLASLVSKIIQQKEEDIVKVYRKKKPIKPGVAQGARAMADAPIVVTLREGRRDSWLAAARSTSISAGDLGVSGDSKVFVRAALSPTTAYLLWRGKTDLKEKSLCKYVWCKDGLVMVRKNDGDKKVYYVRSANDIETIKKELLK</sequence>
<dbReference type="PROSITE" id="PS50016">
    <property type="entry name" value="ZF_PHD_2"/>
    <property type="match status" value="1"/>
</dbReference>
<evidence type="ECO:0000256" key="3">
    <source>
        <dbReference type="ARBA" id="ARBA00022833"/>
    </source>
</evidence>
<keyword evidence="1" id="KW-0479">Metal-binding</keyword>
<evidence type="ECO:0000313" key="9">
    <source>
        <dbReference type="Proteomes" id="UP000823941"/>
    </source>
</evidence>
<feature type="coiled-coil region" evidence="5">
    <location>
        <begin position="92"/>
        <end position="173"/>
    </location>
</feature>
<evidence type="ECO:0000256" key="1">
    <source>
        <dbReference type="ARBA" id="ARBA00022723"/>
    </source>
</evidence>
<feature type="domain" description="PHD-type" evidence="6">
    <location>
        <begin position="1"/>
        <end position="58"/>
    </location>
</feature>
<keyword evidence="3" id="KW-0862">Zinc</keyword>
<dbReference type="Proteomes" id="UP000823941">
    <property type="component" value="Chromosome 16"/>
</dbReference>
<keyword evidence="9" id="KW-1185">Reference proteome</keyword>
<dbReference type="InterPro" id="IPR013083">
    <property type="entry name" value="Znf_RING/FYVE/PHD"/>
</dbReference>
<name>A0ABQ7QET5_PLUXY</name>